<dbReference type="SUPFAM" id="SSF141571">
    <property type="entry name" value="Pentapeptide repeat-like"/>
    <property type="match status" value="1"/>
</dbReference>
<name>A0A831K270_9GAMM</name>
<proteinExistence type="predicted"/>
<gene>
    <name evidence="1" type="ORF">ENG92_00125</name>
</gene>
<organism evidence="1">
    <name type="scientific">Thiolapillus brandeum</name>
    <dbReference type="NCBI Taxonomy" id="1076588"/>
    <lineage>
        <taxon>Bacteria</taxon>
        <taxon>Pseudomonadati</taxon>
        <taxon>Pseudomonadota</taxon>
        <taxon>Gammaproteobacteria</taxon>
        <taxon>Chromatiales</taxon>
        <taxon>Sedimenticolaceae</taxon>
        <taxon>Thiolapillus</taxon>
    </lineage>
</organism>
<dbReference type="Pfam" id="PF00805">
    <property type="entry name" value="Pentapeptide"/>
    <property type="match status" value="1"/>
</dbReference>
<dbReference type="Gene3D" id="2.160.20.80">
    <property type="entry name" value="E3 ubiquitin-protein ligase SopA"/>
    <property type="match status" value="1"/>
</dbReference>
<reference evidence="1" key="1">
    <citation type="journal article" date="2020" name="mSystems">
        <title>Genome- and Community-Level Interaction Insights into Carbon Utilization and Element Cycling Functions of Hydrothermarchaeota in Hydrothermal Sediment.</title>
        <authorList>
            <person name="Zhou Z."/>
            <person name="Liu Y."/>
            <person name="Xu W."/>
            <person name="Pan J."/>
            <person name="Luo Z.H."/>
            <person name="Li M."/>
        </authorList>
    </citation>
    <scope>NUCLEOTIDE SEQUENCE [LARGE SCALE GENOMIC DNA]</scope>
    <source>
        <strain evidence="1">HyVt-26</strain>
    </source>
</reference>
<evidence type="ECO:0000313" key="1">
    <source>
        <dbReference type="EMBL" id="HDK37411.1"/>
    </source>
</evidence>
<accession>A0A831K270</accession>
<protein>
    <recommendedName>
        <fullName evidence="2">Pentapeptide repeat-containing protein</fullName>
    </recommendedName>
</protein>
<dbReference type="Proteomes" id="UP000885822">
    <property type="component" value="Unassembled WGS sequence"/>
</dbReference>
<dbReference type="InterPro" id="IPR001646">
    <property type="entry name" value="5peptide_repeat"/>
</dbReference>
<sequence length="110" mass="12098">MPNEDQLIQFLYHGDFENFNKALEQMASRSIRGANLCGLDLRQLDAAGLDMRDCHLRRSDLRGLDLSTALLDGASIGGAKISGTLFPKNLGAEEINLSLVHGTRLRTIED</sequence>
<dbReference type="AlphaFoldDB" id="A0A831K270"/>
<evidence type="ECO:0008006" key="2">
    <source>
        <dbReference type="Google" id="ProtNLM"/>
    </source>
</evidence>
<comment type="caution">
    <text evidence="1">The sequence shown here is derived from an EMBL/GenBank/DDBJ whole genome shotgun (WGS) entry which is preliminary data.</text>
</comment>
<dbReference type="EMBL" id="DRCV01000006">
    <property type="protein sequence ID" value="HDK37411.1"/>
    <property type="molecule type" value="Genomic_DNA"/>
</dbReference>